<dbReference type="GO" id="GO:0016740">
    <property type="term" value="F:transferase activity"/>
    <property type="evidence" value="ECO:0007669"/>
    <property type="project" value="UniProtKB-KW"/>
</dbReference>
<reference evidence="2" key="1">
    <citation type="submission" date="2015-08" db="EMBL/GenBank/DDBJ databases">
        <title>Discovery of a novel antibiotic invisible to genome mining, by efficient functional screening of genomic libraries.</title>
        <authorList>
            <person name="Xu M."/>
            <person name="Wang Y."/>
            <person name="Liu M."/>
            <person name="Zhao Z."/>
            <person name="Xu L."/>
            <person name="Chen X."/>
            <person name="Gao G."/>
            <person name="Han D."/>
            <person name="Liu L."/>
            <person name="Huang S."/>
            <person name="He X."/>
            <person name="Lin S."/>
            <person name="Kang Q."/>
            <person name="Ou H."/>
            <person name="Zhou H."/>
            <person name="Pang X."/>
            <person name="Deng Z."/>
            <person name="Tao M."/>
        </authorList>
    </citation>
    <scope>NUCLEOTIDE SEQUENCE</scope>
    <source>
        <strain evidence="2">Sal35</strain>
    </source>
</reference>
<proteinExistence type="predicted"/>
<evidence type="ECO:0000256" key="1">
    <source>
        <dbReference type="SAM" id="MobiDB-lite"/>
    </source>
</evidence>
<keyword evidence="2" id="KW-0808">Transferase</keyword>
<protein>
    <submittedName>
        <fullName evidence="2">Streptothricin acetyltransferase</fullName>
    </submittedName>
</protein>
<feature type="compositionally biased region" description="Basic and acidic residues" evidence="1">
    <location>
        <begin position="23"/>
        <end position="32"/>
    </location>
</feature>
<dbReference type="AlphaFoldDB" id="A0A0U3TX26"/>
<feature type="region of interest" description="Disordered" evidence="1">
    <location>
        <begin position="1"/>
        <end position="41"/>
    </location>
</feature>
<accession>A0A0U3TX26</accession>
<dbReference type="EMBL" id="KT362049">
    <property type="protein sequence ID" value="ALV82432.1"/>
    <property type="molecule type" value="Genomic_DNA"/>
</dbReference>
<evidence type="ECO:0000313" key="2">
    <source>
        <dbReference type="EMBL" id="ALV82432.1"/>
    </source>
</evidence>
<organism evidence="2">
    <name type="scientific">Streptomyces rochei</name>
    <name type="common">Streptomyces parvullus</name>
    <dbReference type="NCBI Taxonomy" id="1928"/>
    <lineage>
        <taxon>Bacteria</taxon>
        <taxon>Bacillati</taxon>
        <taxon>Actinomycetota</taxon>
        <taxon>Actinomycetes</taxon>
        <taxon>Kitasatosporales</taxon>
        <taxon>Streptomycetaceae</taxon>
        <taxon>Streptomyces</taxon>
        <taxon>Streptomyces rochei group</taxon>
    </lineage>
</organism>
<gene>
    <name evidence="2" type="primary">stn2A</name>
</gene>
<feature type="region of interest" description="Disordered" evidence="1">
    <location>
        <begin position="107"/>
        <end position="161"/>
    </location>
</feature>
<sequence>MDRRCVDVGDLQPEVPGAPLAGELRREPHQRAPDPVPPVLRGDLDVLDGQPAVPAGVRDDHEARQVAVVPVRDERPGVRVAVLPVVRFVVRFVVGEHLGQGRVHRHLPQGEAVPGGGDAEDGVGGEGPVQCLDGLGVPRDTGAVPVSRVVKSGHGATLRPP</sequence>
<name>A0A0U3TX26_STRRO</name>